<dbReference type="EMBL" id="KL142409">
    <property type="protein sequence ID" value="KDR68259.1"/>
    <property type="molecule type" value="Genomic_DNA"/>
</dbReference>
<dbReference type="HOGENOM" id="CLU_2794137_0_0_1"/>
<evidence type="ECO:0000313" key="2">
    <source>
        <dbReference type="Proteomes" id="UP000027222"/>
    </source>
</evidence>
<sequence>MALLLRIAVPHTSVSIPPFPAMARALVLAPATTSLNATSTPGISPYPRPFHPTVRKLRSGRNCRFTIL</sequence>
<evidence type="ECO:0000313" key="1">
    <source>
        <dbReference type="EMBL" id="KDR68259.1"/>
    </source>
</evidence>
<name>A0A067SKJ8_GALM3</name>
<accession>A0A067SKJ8</accession>
<reference evidence="2" key="1">
    <citation type="journal article" date="2014" name="Proc. Natl. Acad. Sci. U.S.A.">
        <title>Extensive sampling of basidiomycete genomes demonstrates inadequacy of the white-rot/brown-rot paradigm for wood decay fungi.</title>
        <authorList>
            <person name="Riley R."/>
            <person name="Salamov A.A."/>
            <person name="Brown D.W."/>
            <person name="Nagy L.G."/>
            <person name="Floudas D."/>
            <person name="Held B.W."/>
            <person name="Levasseur A."/>
            <person name="Lombard V."/>
            <person name="Morin E."/>
            <person name="Otillar R."/>
            <person name="Lindquist E.A."/>
            <person name="Sun H."/>
            <person name="LaButti K.M."/>
            <person name="Schmutz J."/>
            <person name="Jabbour D."/>
            <person name="Luo H."/>
            <person name="Baker S.E."/>
            <person name="Pisabarro A.G."/>
            <person name="Walton J.D."/>
            <person name="Blanchette R.A."/>
            <person name="Henrissat B."/>
            <person name="Martin F."/>
            <person name="Cullen D."/>
            <person name="Hibbett D.S."/>
            <person name="Grigoriev I.V."/>
        </authorList>
    </citation>
    <scope>NUCLEOTIDE SEQUENCE [LARGE SCALE GENOMIC DNA]</scope>
    <source>
        <strain evidence="2">CBS 339.88</strain>
    </source>
</reference>
<gene>
    <name evidence="1" type="ORF">GALMADRAFT_257256</name>
</gene>
<keyword evidence="2" id="KW-1185">Reference proteome</keyword>
<dbReference type="AlphaFoldDB" id="A0A067SKJ8"/>
<protein>
    <submittedName>
        <fullName evidence="1">Uncharacterized protein</fullName>
    </submittedName>
</protein>
<organism evidence="1 2">
    <name type="scientific">Galerina marginata (strain CBS 339.88)</name>
    <dbReference type="NCBI Taxonomy" id="685588"/>
    <lineage>
        <taxon>Eukaryota</taxon>
        <taxon>Fungi</taxon>
        <taxon>Dikarya</taxon>
        <taxon>Basidiomycota</taxon>
        <taxon>Agaricomycotina</taxon>
        <taxon>Agaricomycetes</taxon>
        <taxon>Agaricomycetidae</taxon>
        <taxon>Agaricales</taxon>
        <taxon>Agaricineae</taxon>
        <taxon>Strophariaceae</taxon>
        <taxon>Galerina</taxon>
    </lineage>
</organism>
<proteinExistence type="predicted"/>
<dbReference type="Proteomes" id="UP000027222">
    <property type="component" value="Unassembled WGS sequence"/>
</dbReference>